<evidence type="ECO:0000259" key="4">
    <source>
        <dbReference type="Pfam" id="PF00685"/>
    </source>
</evidence>
<accession>A0AA88S411</accession>
<dbReference type="EMBL" id="JAVXUO010000074">
    <property type="protein sequence ID" value="KAK2995693.1"/>
    <property type="molecule type" value="Genomic_DNA"/>
</dbReference>
<evidence type="ECO:0000256" key="3">
    <source>
        <dbReference type="RuleBase" id="RU361155"/>
    </source>
</evidence>
<dbReference type="EC" id="2.8.2.-" evidence="3"/>
<keyword evidence="6" id="KW-1185">Reference proteome</keyword>
<comment type="similarity">
    <text evidence="1 3">Belongs to the sulfotransferase 1 family.</text>
</comment>
<evidence type="ECO:0000256" key="1">
    <source>
        <dbReference type="ARBA" id="ARBA00005771"/>
    </source>
</evidence>
<feature type="non-terminal residue" evidence="5">
    <location>
        <position position="128"/>
    </location>
</feature>
<proteinExistence type="inferred from homology"/>
<name>A0AA88S411_9ASTE</name>
<protein>
    <recommendedName>
        <fullName evidence="3">Sulfotransferase</fullName>
        <ecNumber evidence="3">2.8.2.-</ecNumber>
    </recommendedName>
</protein>
<reference evidence="5" key="1">
    <citation type="submission" date="2022-12" db="EMBL/GenBank/DDBJ databases">
        <title>Draft genome assemblies for two species of Escallonia (Escalloniales).</title>
        <authorList>
            <person name="Chanderbali A."/>
            <person name="Dervinis C."/>
            <person name="Anghel I."/>
            <person name="Soltis D."/>
            <person name="Soltis P."/>
            <person name="Zapata F."/>
        </authorList>
    </citation>
    <scope>NUCLEOTIDE SEQUENCE</scope>
    <source>
        <strain evidence="5">UCBG92.1500</strain>
        <tissue evidence="5">Leaf</tissue>
    </source>
</reference>
<evidence type="ECO:0000313" key="5">
    <source>
        <dbReference type="EMBL" id="KAK2995693.1"/>
    </source>
</evidence>
<dbReference type="PANTHER" id="PTHR11783">
    <property type="entry name" value="SULFOTRANSFERASE SULT"/>
    <property type="match status" value="1"/>
</dbReference>
<dbReference type="SUPFAM" id="SSF52540">
    <property type="entry name" value="P-loop containing nucleoside triphosphate hydrolases"/>
    <property type="match status" value="1"/>
</dbReference>
<dbReference type="InterPro" id="IPR000863">
    <property type="entry name" value="Sulfotransferase_dom"/>
</dbReference>
<evidence type="ECO:0000313" key="6">
    <source>
        <dbReference type="Proteomes" id="UP001187471"/>
    </source>
</evidence>
<gene>
    <name evidence="5" type="ORF">RJ640_026123</name>
</gene>
<organism evidence="5 6">
    <name type="scientific">Escallonia rubra</name>
    <dbReference type="NCBI Taxonomy" id="112253"/>
    <lineage>
        <taxon>Eukaryota</taxon>
        <taxon>Viridiplantae</taxon>
        <taxon>Streptophyta</taxon>
        <taxon>Embryophyta</taxon>
        <taxon>Tracheophyta</taxon>
        <taxon>Spermatophyta</taxon>
        <taxon>Magnoliopsida</taxon>
        <taxon>eudicotyledons</taxon>
        <taxon>Gunneridae</taxon>
        <taxon>Pentapetalae</taxon>
        <taxon>asterids</taxon>
        <taxon>campanulids</taxon>
        <taxon>Escalloniales</taxon>
        <taxon>Escalloniaceae</taxon>
        <taxon>Escallonia</taxon>
    </lineage>
</organism>
<dbReference type="InterPro" id="IPR027417">
    <property type="entry name" value="P-loop_NTPase"/>
</dbReference>
<dbReference type="Pfam" id="PF00685">
    <property type="entry name" value="Sulfotransfer_1"/>
    <property type="match status" value="1"/>
</dbReference>
<keyword evidence="2 3" id="KW-0808">Transferase</keyword>
<dbReference type="Proteomes" id="UP001187471">
    <property type="component" value="Unassembled WGS sequence"/>
</dbReference>
<dbReference type="Gene3D" id="3.40.50.300">
    <property type="entry name" value="P-loop containing nucleotide triphosphate hydrolases"/>
    <property type="match status" value="1"/>
</dbReference>
<dbReference type="GO" id="GO:0008146">
    <property type="term" value="F:sulfotransferase activity"/>
    <property type="evidence" value="ECO:0007669"/>
    <property type="project" value="InterPro"/>
</dbReference>
<sequence length="128" mass="14510">VSVYGPYRDQVLVFWKASIELPDKVLFLKCEDLKRDPSICLKRLAEFMGRPFFNGGTAKRGGARNTHFVPEIVINNSDFFKKGQVGDWKNQLTEDERKAGSNHGAKVHWFWIDSGCILKIVNAPLSVV</sequence>
<dbReference type="AlphaFoldDB" id="A0AA88S411"/>
<evidence type="ECO:0000256" key="2">
    <source>
        <dbReference type="ARBA" id="ARBA00022679"/>
    </source>
</evidence>
<feature type="domain" description="Sulfotransferase" evidence="4">
    <location>
        <begin position="3"/>
        <end position="97"/>
    </location>
</feature>
<comment type="caution">
    <text evidence="5">The sequence shown here is derived from an EMBL/GenBank/DDBJ whole genome shotgun (WGS) entry which is preliminary data.</text>
</comment>